<accession>A0A067N640</accession>
<evidence type="ECO:0000313" key="2">
    <source>
        <dbReference type="EMBL" id="KDQ19602.1"/>
    </source>
</evidence>
<gene>
    <name evidence="2" type="ORF">BOTBODRAFT_62917</name>
</gene>
<dbReference type="EMBL" id="KL198019">
    <property type="protein sequence ID" value="KDQ19602.1"/>
    <property type="molecule type" value="Genomic_DNA"/>
</dbReference>
<name>A0A067N640_BOTB1</name>
<evidence type="ECO:0000313" key="3">
    <source>
        <dbReference type="Proteomes" id="UP000027195"/>
    </source>
</evidence>
<dbReference type="HOGENOM" id="CLU_900119_0_0_1"/>
<feature type="transmembrane region" description="Helical" evidence="1">
    <location>
        <begin position="13"/>
        <end position="30"/>
    </location>
</feature>
<keyword evidence="1" id="KW-0812">Transmembrane</keyword>
<organism evidence="2 3">
    <name type="scientific">Botryobasidium botryosum (strain FD-172 SS1)</name>
    <dbReference type="NCBI Taxonomy" id="930990"/>
    <lineage>
        <taxon>Eukaryota</taxon>
        <taxon>Fungi</taxon>
        <taxon>Dikarya</taxon>
        <taxon>Basidiomycota</taxon>
        <taxon>Agaricomycotina</taxon>
        <taxon>Agaricomycetes</taxon>
        <taxon>Cantharellales</taxon>
        <taxon>Botryobasidiaceae</taxon>
        <taxon>Botryobasidium</taxon>
    </lineage>
</organism>
<dbReference type="Proteomes" id="UP000027195">
    <property type="component" value="Unassembled WGS sequence"/>
</dbReference>
<sequence>MESMLSLSFARDIAAMGATFVIFSLSPYLWRSIRAPRGNRHNLIVLALVYGVALGLAPGLATAKPSAVSDPLADHTMANTEYHFKVVDTKVALDLLDHTSAITSVLKDVADRVKSTRRKASDSDNLAFALSRVIKCAALLEESIIAHAELMGFFHEGFIKTNVKLAMPIIREVAPTKVDIQNLQQAASVAGAYLEGLISQRRLIYPNFGQLEAHIEKALNLISTTSTIKLKRKDAQVLVSAWSFLGGDRAKITEFANQMGISIDFASHGRALAFIAPPKHILQLKEKLQDRTDAVAKWTAASPHGVFKV</sequence>
<proteinExistence type="predicted"/>
<keyword evidence="3" id="KW-1185">Reference proteome</keyword>
<feature type="transmembrane region" description="Helical" evidence="1">
    <location>
        <begin position="42"/>
        <end position="61"/>
    </location>
</feature>
<protein>
    <submittedName>
        <fullName evidence="2">Uncharacterized protein</fullName>
    </submittedName>
</protein>
<keyword evidence="1" id="KW-1133">Transmembrane helix</keyword>
<dbReference type="AlphaFoldDB" id="A0A067N640"/>
<keyword evidence="1" id="KW-0472">Membrane</keyword>
<evidence type="ECO:0000256" key="1">
    <source>
        <dbReference type="SAM" id="Phobius"/>
    </source>
</evidence>
<dbReference type="InParanoid" id="A0A067N640"/>
<reference evidence="3" key="1">
    <citation type="journal article" date="2014" name="Proc. Natl. Acad. Sci. U.S.A.">
        <title>Extensive sampling of basidiomycete genomes demonstrates inadequacy of the white-rot/brown-rot paradigm for wood decay fungi.</title>
        <authorList>
            <person name="Riley R."/>
            <person name="Salamov A.A."/>
            <person name="Brown D.W."/>
            <person name="Nagy L.G."/>
            <person name="Floudas D."/>
            <person name="Held B.W."/>
            <person name="Levasseur A."/>
            <person name="Lombard V."/>
            <person name="Morin E."/>
            <person name="Otillar R."/>
            <person name="Lindquist E.A."/>
            <person name="Sun H."/>
            <person name="LaButti K.M."/>
            <person name="Schmutz J."/>
            <person name="Jabbour D."/>
            <person name="Luo H."/>
            <person name="Baker S.E."/>
            <person name="Pisabarro A.G."/>
            <person name="Walton J.D."/>
            <person name="Blanchette R.A."/>
            <person name="Henrissat B."/>
            <person name="Martin F."/>
            <person name="Cullen D."/>
            <person name="Hibbett D.S."/>
            <person name="Grigoriev I.V."/>
        </authorList>
    </citation>
    <scope>NUCLEOTIDE SEQUENCE [LARGE SCALE GENOMIC DNA]</scope>
    <source>
        <strain evidence="3">FD-172 SS1</strain>
    </source>
</reference>